<dbReference type="OrthoDB" id="27483at2759"/>
<dbReference type="AlphaFoldDB" id="A0A5C3Q2L3"/>
<dbReference type="EMBL" id="ML178867">
    <property type="protein sequence ID" value="TFK96061.1"/>
    <property type="molecule type" value="Genomic_DNA"/>
</dbReference>
<accession>A0A5C3Q2L3</accession>
<gene>
    <name evidence="1" type="ORF">BDV98DRAFT_597959</name>
</gene>
<keyword evidence="2" id="KW-1185">Reference proteome</keyword>
<evidence type="ECO:0000313" key="2">
    <source>
        <dbReference type="Proteomes" id="UP000305067"/>
    </source>
</evidence>
<protein>
    <submittedName>
        <fullName evidence="1">Uncharacterized protein</fullName>
    </submittedName>
</protein>
<organism evidence="1 2">
    <name type="scientific">Pterulicium gracile</name>
    <dbReference type="NCBI Taxonomy" id="1884261"/>
    <lineage>
        <taxon>Eukaryota</taxon>
        <taxon>Fungi</taxon>
        <taxon>Dikarya</taxon>
        <taxon>Basidiomycota</taxon>
        <taxon>Agaricomycotina</taxon>
        <taxon>Agaricomycetes</taxon>
        <taxon>Agaricomycetidae</taxon>
        <taxon>Agaricales</taxon>
        <taxon>Pleurotineae</taxon>
        <taxon>Pterulaceae</taxon>
        <taxon>Pterulicium</taxon>
    </lineage>
</organism>
<dbReference type="Proteomes" id="UP000305067">
    <property type="component" value="Unassembled WGS sequence"/>
</dbReference>
<name>A0A5C3Q2L3_9AGAR</name>
<sequence>MFFLCDRVVNLGTMDSMDDSSPQISRLMRKDGNGAYMLPEKWRENRHTVDSLKRTGGKGFIEPVDWVNGHNPKNLIKEQYMAYGNQAEQAYAYYKECFIVKHGRLDTRERYERPFEDTESDSGDA</sequence>
<evidence type="ECO:0000313" key="1">
    <source>
        <dbReference type="EMBL" id="TFK96061.1"/>
    </source>
</evidence>
<proteinExistence type="predicted"/>
<reference evidence="1 2" key="1">
    <citation type="journal article" date="2019" name="Nat. Ecol. Evol.">
        <title>Megaphylogeny resolves global patterns of mushroom evolution.</title>
        <authorList>
            <person name="Varga T."/>
            <person name="Krizsan K."/>
            <person name="Foldi C."/>
            <person name="Dima B."/>
            <person name="Sanchez-Garcia M."/>
            <person name="Sanchez-Ramirez S."/>
            <person name="Szollosi G.J."/>
            <person name="Szarkandi J.G."/>
            <person name="Papp V."/>
            <person name="Albert L."/>
            <person name="Andreopoulos W."/>
            <person name="Angelini C."/>
            <person name="Antonin V."/>
            <person name="Barry K.W."/>
            <person name="Bougher N.L."/>
            <person name="Buchanan P."/>
            <person name="Buyck B."/>
            <person name="Bense V."/>
            <person name="Catcheside P."/>
            <person name="Chovatia M."/>
            <person name="Cooper J."/>
            <person name="Damon W."/>
            <person name="Desjardin D."/>
            <person name="Finy P."/>
            <person name="Geml J."/>
            <person name="Haridas S."/>
            <person name="Hughes K."/>
            <person name="Justo A."/>
            <person name="Karasinski D."/>
            <person name="Kautmanova I."/>
            <person name="Kiss B."/>
            <person name="Kocsube S."/>
            <person name="Kotiranta H."/>
            <person name="LaButti K.M."/>
            <person name="Lechner B.E."/>
            <person name="Liimatainen K."/>
            <person name="Lipzen A."/>
            <person name="Lukacs Z."/>
            <person name="Mihaltcheva S."/>
            <person name="Morgado L.N."/>
            <person name="Niskanen T."/>
            <person name="Noordeloos M.E."/>
            <person name="Ohm R.A."/>
            <person name="Ortiz-Santana B."/>
            <person name="Ovrebo C."/>
            <person name="Racz N."/>
            <person name="Riley R."/>
            <person name="Savchenko A."/>
            <person name="Shiryaev A."/>
            <person name="Soop K."/>
            <person name="Spirin V."/>
            <person name="Szebenyi C."/>
            <person name="Tomsovsky M."/>
            <person name="Tulloss R.E."/>
            <person name="Uehling J."/>
            <person name="Grigoriev I.V."/>
            <person name="Vagvolgyi C."/>
            <person name="Papp T."/>
            <person name="Martin F.M."/>
            <person name="Miettinen O."/>
            <person name="Hibbett D.S."/>
            <person name="Nagy L.G."/>
        </authorList>
    </citation>
    <scope>NUCLEOTIDE SEQUENCE [LARGE SCALE GENOMIC DNA]</scope>
    <source>
        <strain evidence="1 2">CBS 309.79</strain>
    </source>
</reference>